<sequence length="379" mass="41572">MTSTTSANLFTCTFCFRLSSGPPQILGRSARLACKACCTTLLHLSIYWVCGELIFRGEDCVSFGWCFWHKACYGCLLCGNRLVHRGVKIPALFAGEPKQKNGRGKELTEAPICAPCMVDSEVDGVNEEVLVKRGLRRVERYDAGVTRKRWEEREGEAGRDGSKGKARAANLETGKLSRGFGIDGTGEGASQDSIIWVNLFDPINGPSFKPSPLKPVPWFQPRALSSSAWDQELRLSSKANSETRSSLHSDSTRSGTPTIRFTRSPDLDGRDAILPASREIPPTTTASETPFGSVDSSAVSFKRQPTVVREEPLQRPSSRLKPRTRGSETLYSAYLTPPEFPDYPSTSELTAEAVTSSASTATAKIITRLTQLQREPEEI</sequence>
<organism evidence="2 3">
    <name type="scientific">Clonostachys chloroleuca</name>
    <dbReference type="NCBI Taxonomy" id="1926264"/>
    <lineage>
        <taxon>Eukaryota</taxon>
        <taxon>Fungi</taxon>
        <taxon>Dikarya</taxon>
        <taxon>Ascomycota</taxon>
        <taxon>Pezizomycotina</taxon>
        <taxon>Sordariomycetes</taxon>
        <taxon>Hypocreomycetidae</taxon>
        <taxon>Hypocreales</taxon>
        <taxon>Bionectriaceae</taxon>
        <taxon>Clonostachys</taxon>
    </lineage>
</organism>
<evidence type="ECO:0000313" key="3">
    <source>
        <dbReference type="Proteomes" id="UP001160390"/>
    </source>
</evidence>
<comment type="caution">
    <text evidence="2">The sequence shown here is derived from an EMBL/GenBank/DDBJ whole genome shotgun (WGS) entry which is preliminary data.</text>
</comment>
<feature type="compositionally biased region" description="Polar residues" evidence="1">
    <location>
        <begin position="282"/>
        <end position="299"/>
    </location>
</feature>
<dbReference type="AlphaFoldDB" id="A0AA35M8D2"/>
<accession>A0AA35M8D2</accession>
<evidence type="ECO:0000313" key="2">
    <source>
        <dbReference type="EMBL" id="CAI6092015.1"/>
    </source>
</evidence>
<protein>
    <recommendedName>
        <fullName evidence="4">LIM zinc-binding domain-containing protein</fullName>
    </recommendedName>
</protein>
<gene>
    <name evidence="2" type="ORF">CCHLO57077_00006205</name>
</gene>
<dbReference type="EMBL" id="CABFNP030001195">
    <property type="protein sequence ID" value="CAI6092015.1"/>
    <property type="molecule type" value="Genomic_DNA"/>
</dbReference>
<dbReference type="Proteomes" id="UP001160390">
    <property type="component" value="Unassembled WGS sequence"/>
</dbReference>
<reference evidence="2" key="1">
    <citation type="submission" date="2023-01" db="EMBL/GenBank/DDBJ databases">
        <authorList>
            <person name="Piombo E."/>
        </authorList>
    </citation>
    <scope>NUCLEOTIDE SEQUENCE</scope>
</reference>
<feature type="region of interest" description="Disordered" evidence="1">
    <location>
        <begin position="235"/>
        <end position="326"/>
    </location>
</feature>
<keyword evidence="3" id="KW-1185">Reference proteome</keyword>
<proteinExistence type="predicted"/>
<evidence type="ECO:0008006" key="4">
    <source>
        <dbReference type="Google" id="ProtNLM"/>
    </source>
</evidence>
<feature type="compositionally biased region" description="Polar residues" evidence="1">
    <location>
        <begin position="252"/>
        <end position="261"/>
    </location>
</feature>
<feature type="region of interest" description="Disordered" evidence="1">
    <location>
        <begin position="150"/>
        <end position="170"/>
    </location>
</feature>
<feature type="compositionally biased region" description="Basic and acidic residues" evidence="1">
    <location>
        <begin position="150"/>
        <end position="163"/>
    </location>
</feature>
<name>A0AA35M8D2_9HYPO</name>
<evidence type="ECO:0000256" key="1">
    <source>
        <dbReference type="SAM" id="MobiDB-lite"/>
    </source>
</evidence>